<evidence type="ECO:0000313" key="3">
    <source>
        <dbReference type="Proteomes" id="UP000316330"/>
    </source>
</evidence>
<dbReference type="AlphaFoldDB" id="A0A559JBA5"/>
<accession>A0A559JBA5</accession>
<dbReference type="InterPro" id="IPR001296">
    <property type="entry name" value="Glyco_trans_1"/>
</dbReference>
<sequence length="427" mass="48631">MIYTVALPFKKMLVLVIPQNARKKLKKIVVEQGYSRKLEGVALAGNRDKLDRITGVNLVGYSRAEMGIGESCRIAAKSLATTQVDYGILNFTGSNSSKMSDLSWTHKEIDAPEYNINVFHLNAEQMFEVYTYFGQQLFENRYNIGFWHWELEDFPDDWLDGFKFVDEIWVPSSFVANSVAMKSPVPVVRIPHGIEVKIETPRNRSYYGLPENTFLFLTMYDMNSFQERKNPMAAINAFKHAFKPTDRSVGLVVKVNHASSNRSNMKQINEIIKGYENIHLINTTLSRSDTNALIQCTDSFISLHRSEGFGLGLAEAMYLGKPAIGTNWSSNVDFMNDQNSCLVRYELVPLGQDYGPYQAYQRWADPDIVHAGEYMKKLVEDPTYYSRIAANGQKTIKRDFSPAAVGELITRRLKYIQRHFGGKSNDN</sequence>
<dbReference type="PANTHER" id="PTHR46656">
    <property type="entry name" value="PUTATIVE-RELATED"/>
    <property type="match status" value="1"/>
</dbReference>
<dbReference type="Proteomes" id="UP000316330">
    <property type="component" value="Unassembled WGS sequence"/>
</dbReference>
<proteinExistence type="predicted"/>
<reference evidence="2 3" key="1">
    <citation type="submission" date="2019-07" db="EMBL/GenBank/DDBJ databases">
        <authorList>
            <person name="Kim J."/>
        </authorList>
    </citation>
    <scope>NUCLEOTIDE SEQUENCE [LARGE SCALE GENOMIC DNA]</scope>
    <source>
        <strain evidence="2 3">G13</strain>
    </source>
</reference>
<dbReference type="PANTHER" id="PTHR46656:SF3">
    <property type="entry name" value="PUTATIVE-RELATED"/>
    <property type="match status" value="1"/>
</dbReference>
<name>A0A559JBA5_9BACL</name>
<organism evidence="2 3">
    <name type="scientific">Cohnella terricola</name>
    <dbReference type="NCBI Taxonomy" id="1289167"/>
    <lineage>
        <taxon>Bacteria</taxon>
        <taxon>Bacillati</taxon>
        <taxon>Bacillota</taxon>
        <taxon>Bacilli</taxon>
        <taxon>Bacillales</taxon>
        <taxon>Paenibacillaceae</taxon>
        <taxon>Cohnella</taxon>
    </lineage>
</organism>
<dbReference type="SUPFAM" id="SSF53756">
    <property type="entry name" value="UDP-Glycosyltransferase/glycogen phosphorylase"/>
    <property type="match status" value="1"/>
</dbReference>
<protein>
    <submittedName>
        <fullName evidence="2">Glycosyltransferase family 4 protein</fullName>
    </submittedName>
</protein>
<dbReference type="Gene3D" id="3.40.50.2000">
    <property type="entry name" value="Glycogen Phosphorylase B"/>
    <property type="match status" value="1"/>
</dbReference>
<evidence type="ECO:0000259" key="1">
    <source>
        <dbReference type="Pfam" id="PF00534"/>
    </source>
</evidence>
<comment type="caution">
    <text evidence="2">The sequence shown here is derived from an EMBL/GenBank/DDBJ whole genome shotgun (WGS) entry which is preliminary data.</text>
</comment>
<feature type="domain" description="Glycosyl transferase family 1" evidence="1">
    <location>
        <begin position="222"/>
        <end position="337"/>
    </location>
</feature>
<evidence type="ECO:0000313" key="2">
    <source>
        <dbReference type="EMBL" id="TVX97164.1"/>
    </source>
</evidence>
<dbReference type="GO" id="GO:0016757">
    <property type="term" value="F:glycosyltransferase activity"/>
    <property type="evidence" value="ECO:0007669"/>
    <property type="project" value="InterPro"/>
</dbReference>
<gene>
    <name evidence="2" type="ORF">FPZ45_19165</name>
</gene>
<keyword evidence="3" id="KW-1185">Reference proteome</keyword>
<dbReference type="CDD" id="cd03801">
    <property type="entry name" value="GT4_PimA-like"/>
    <property type="match status" value="1"/>
</dbReference>
<keyword evidence="2" id="KW-0808">Transferase</keyword>
<dbReference type="OrthoDB" id="440232at2"/>
<dbReference type="EMBL" id="VNJJ01000013">
    <property type="protein sequence ID" value="TVX97164.1"/>
    <property type="molecule type" value="Genomic_DNA"/>
</dbReference>
<dbReference type="Pfam" id="PF00534">
    <property type="entry name" value="Glycos_transf_1"/>
    <property type="match status" value="1"/>
</dbReference>